<gene>
    <name evidence="2" type="ORF">DES38_11610</name>
</gene>
<evidence type="ECO:0000313" key="2">
    <source>
        <dbReference type="EMBL" id="PXW87323.1"/>
    </source>
</evidence>
<dbReference type="PANTHER" id="PTHR41771:SF1">
    <property type="entry name" value="MEMBRANE PROTEIN"/>
    <property type="match status" value="1"/>
</dbReference>
<feature type="transmembrane region" description="Helical" evidence="1">
    <location>
        <begin position="51"/>
        <end position="70"/>
    </location>
</feature>
<dbReference type="InterPro" id="IPR012507">
    <property type="entry name" value="YibE_F"/>
</dbReference>
<keyword evidence="3" id="KW-1185">Reference proteome</keyword>
<evidence type="ECO:0000256" key="1">
    <source>
        <dbReference type="SAM" id="Phobius"/>
    </source>
</evidence>
<feature type="transmembrane region" description="Helical" evidence="1">
    <location>
        <begin position="27"/>
        <end position="45"/>
    </location>
</feature>
<name>A0A2V3VZ50_9BACI</name>
<feature type="transmembrane region" description="Helical" evidence="1">
    <location>
        <begin position="79"/>
        <end position="99"/>
    </location>
</feature>
<dbReference type="OrthoDB" id="2414035at2"/>
<keyword evidence="1" id="KW-1133">Transmembrane helix</keyword>
<accession>A0A2V3VZ50</accession>
<evidence type="ECO:0000313" key="3">
    <source>
        <dbReference type="Proteomes" id="UP000247922"/>
    </source>
</evidence>
<organism evidence="2 3">
    <name type="scientific">Streptohalobacillus salinus</name>
    <dbReference type="NCBI Taxonomy" id="621096"/>
    <lineage>
        <taxon>Bacteria</taxon>
        <taxon>Bacillati</taxon>
        <taxon>Bacillota</taxon>
        <taxon>Bacilli</taxon>
        <taxon>Bacillales</taxon>
        <taxon>Bacillaceae</taxon>
        <taxon>Streptohalobacillus</taxon>
    </lineage>
</organism>
<feature type="transmembrane region" description="Helical" evidence="1">
    <location>
        <begin position="179"/>
        <end position="203"/>
    </location>
</feature>
<feature type="transmembrane region" description="Helical" evidence="1">
    <location>
        <begin position="5"/>
        <end position="20"/>
    </location>
</feature>
<dbReference type="RefSeq" id="WP_110252086.1">
    <property type="nucleotide sequence ID" value="NZ_QJJR01000016.1"/>
</dbReference>
<proteinExistence type="predicted"/>
<keyword evidence="1" id="KW-0812">Transmembrane</keyword>
<protein>
    <submittedName>
        <fullName evidence="2">YibE/F-like protein</fullName>
    </submittedName>
</protein>
<dbReference type="PIRSF" id="PIRSF031503">
    <property type="entry name" value="UCP031503_mp"/>
    <property type="match status" value="1"/>
</dbReference>
<sequence>MDTLVVLLIILFVLMVLIGRKKGFISFVTLFINFAIVMVTVFIMMDDAVSPIFVTLIACVCISRITLFFINGDNKKTRVAFYATLMTTALLLVIIQVVVDWTGVGGFSTEEVEELAIYNFHFGVDFTQVVSAVILMSTIGAMTDEAISIASPMYEFYLHRPTLTLKELVELGMGVGKDLLVTSANTLFFAFFGGYLALFVRFYDMDYSLSEVINAKVFAGEVVTIILSGTGIILIIPMTAYLTAFVLTRKEKDTEKSD</sequence>
<dbReference type="EMBL" id="QJJR01000016">
    <property type="protein sequence ID" value="PXW87323.1"/>
    <property type="molecule type" value="Genomic_DNA"/>
</dbReference>
<dbReference type="AlphaFoldDB" id="A0A2V3VZ50"/>
<dbReference type="InterPro" id="IPR014564">
    <property type="entry name" value="UCP031503_TM"/>
</dbReference>
<dbReference type="Proteomes" id="UP000247922">
    <property type="component" value="Unassembled WGS sequence"/>
</dbReference>
<reference evidence="2 3" key="1">
    <citation type="submission" date="2018-05" db="EMBL/GenBank/DDBJ databases">
        <title>Genomic Encyclopedia of Type Strains, Phase IV (KMG-IV): sequencing the most valuable type-strain genomes for metagenomic binning, comparative biology and taxonomic classification.</title>
        <authorList>
            <person name="Goeker M."/>
        </authorList>
    </citation>
    <scope>NUCLEOTIDE SEQUENCE [LARGE SCALE GENOMIC DNA]</scope>
    <source>
        <strain evidence="2 3">DSM 22440</strain>
    </source>
</reference>
<dbReference type="PANTHER" id="PTHR41771">
    <property type="entry name" value="MEMBRANE PROTEIN-RELATED"/>
    <property type="match status" value="1"/>
</dbReference>
<keyword evidence="1" id="KW-0472">Membrane</keyword>
<dbReference type="Pfam" id="PF07907">
    <property type="entry name" value="YibE_F"/>
    <property type="match status" value="1"/>
</dbReference>
<comment type="caution">
    <text evidence="2">The sequence shown here is derived from an EMBL/GenBank/DDBJ whole genome shotgun (WGS) entry which is preliminary data.</text>
</comment>
<feature type="transmembrane region" description="Helical" evidence="1">
    <location>
        <begin position="223"/>
        <end position="247"/>
    </location>
</feature>